<feature type="compositionally biased region" description="Basic and acidic residues" evidence="1">
    <location>
        <begin position="1"/>
        <end position="10"/>
    </location>
</feature>
<organism evidence="2 3">
    <name type="scientific">Acidihalobacter aeolianus</name>
    <dbReference type="NCBI Taxonomy" id="2792603"/>
    <lineage>
        <taxon>Bacteria</taxon>
        <taxon>Pseudomonadati</taxon>
        <taxon>Pseudomonadota</taxon>
        <taxon>Gammaproteobacteria</taxon>
        <taxon>Chromatiales</taxon>
        <taxon>Ectothiorhodospiraceae</taxon>
        <taxon>Acidihalobacter</taxon>
    </lineage>
</organism>
<accession>A0A1D8K6W1</accession>
<name>A0A1D8K6W1_9GAMM</name>
<protein>
    <submittedName>
        <fullName evidence="2">Uncharacterized protein</fullName>
    </submittedName>
</protein>
<dbReference type="Proteomes" id="UP000095342">
    <property type="component" value="Chromosome"/>
</dbReference>
<dbReference type="KEGG" id="aaeo:BJI67_06220"/>
<dbReference type="AlphaFoldDB" id="A0A1D8K6W1"/>
<feature type="region of interest" description="Disordered" evidence="1">
    <location>
        <begin position="248"/>
        <end position="269"/>
    </location>
</feature>
<evidence type="ECO:0000256" key="1">
    <source>
        <dbReference type="SAM" id="MobiDB-lite"/>
    </source>
</evidence>
<feature type="region of interest" description="Disordered" evidence="1">
    <location>
        <begin position="1"/>
        <end position="206"/>
    </location>
</feature>
<gene>
    <name evidence="2" type="ORF">BJI67_06220</name>
</gene>
<keyword evidence="3" id="KW-1185">Reference proteome</keyword>
<sequence length="311" mass="33987">MKRPDPRDIPTLDDLVFPGEHGVSDLDLASLDTAEFESTDETAREKSPPVSLPVEPIIGSTAQLRPSGDKFTFASAPYQHDPNHEETPDAATSLPEDLSADNAAPSAFGPYDWHRDPYIASVNSRTGLDDDPRDDDEPRFPVFGKLDSEHADESDEPKLYVEDRQGQLADYDDSAHDFDLDVTPAPDPVEQQTQEKSEAADQPAEDAWPLLDFDISTVPSPTIQTPEDAPAEDAYASLEIDVAESALPPTPIDTITPNEPVPPQNMANSTETTDINARIEMALTRALAAEWPDFQQRIVAAVLRELESGSD</sequence>
<feature type="compositionally biased region" description="Basic and acidic residues" evidence="1">
    <location>
        <begin position="146"/>
        <end position="165"/>
    </location>
</feature>
<reference evidence="2 3" key="1">
    <citation type="submission" date="2016-09" db="EMBL/GenBank/DDBJ databases">
        <title>Acidihalobacter prosperus V6 (DSM14174).</title>
        <authorList>
            <person name="Khaleque H.N."/>
            <person name="Ramsay J.P."/>
            <person name="Murphy R.J.T."/>
            <person name="Kaksonen A.H."/>
            <person name="Boxall N.J."/>
            <person name="Watkin E.L.J."/>
        </authorList>
    </citation>
    <scope>NUCLEOTIDE SEQUENCE [LARGE SCALE GENOMIC DNA]</scope>
    <source>
        <strain evidence="2 3">V6</strain>
    </source>
</reference>
<proteinExistence type="predicted"/>
<dbReference type="EMBL" id="CP017448">
    <property type="protein sequence ID" value="AOV16709.1"/>
    <property type="molecule type" value="Genomic_DNA"/>
</dbReference>
<evidence type="ECO:0000313" key="2">
    <source>
        <dbReference type="EMBL" id="AOV16709.1"/>
    </source>
</evidence>
<dbReference type="RefSeq" id="WP_070072294.1">
    <property type="nucleotide sequence ID" value="NZ_CP017448.1"/>
</dbReference>
<evidence type="ECO:0000313" key="3">
    <source>
        <dbReference type="Proteomes" id="UP000095342"/>
    </source>
</evidence>